<gene>
    <name evidence="2" type="ORF">Mucpa_4639</name>
</gene>
<protein>
    <submittedName>
        <fullName evidence="2">Alpha/beta-hydrolase superfamily protein</fullName>
    </submittedName>
</protein>
<dbReference type="Proteomes" id="UP000002774">
    <property type="component" value="Chromosome"/>
</dbReference>
<proteinExistence type="predicted"/>
<dbReference type="GO" id="GO:0016787">
    <property type="term" value="F:hydrolase activity"/>
    <property type="evidence" value="ECO:0007669"/>
    <property type="project" value="UniProtKB-KW"/>
</dbReference>
<reference evidence="2" key="1">
    <citation type="submission" date="2011-09" db="EMBL/GenBank/DDBJ databases">
        <title>The permanent draft genome of Mucilaginibacter paludis DSM 18603.</title>
        <authorList>
            <consortium name="US DOE Joint Genome Institute (JGI-PGF)"/>
            <person name="Lucas S."/>
            <person name="Han J."/>
            <person name="Lapidus A."/>
            <person name="Bruce D."/>
            <person name="Goodwin L."/>
            <person name="Pitluck S."/>
            <person name="Peters L."/>
            <person name="Kyrpides N."/>
            <person name="Mavromatis K."/>
            <person name="Ivanova N."/>
            <person name="Mikhailova N."/>
            <person name="Held B."/>
            <person name="Detter J.C."/>
            <person name="Tapia R."/>
            <person name="Han C."/>
            <person name="Land M."/>
            <person name="Hauser L."/>
            <person name="Markowitz V."/>
            <person name="Cheng J.-F."/>
            <person name="Hugenholtz P."/>
            <person name="Woyke T."/>
            <person name="Wu D."/>
            <person name="Tindall B."/>
            <person name="Brambilla E."/>
            <person name="Klenk H.-P."/>
            <person name="Eisen J.A."/>
        </authorList>
    </citation>
    <scope>NUCLEOTIDE SEQUENCE [LARGE SCALE GENOMIC DNA]</scope>
    <source>
        <strain evidence="2">DSM 18603</strain>
    </source>
</reference>
<dbReference type="AlphaFoldDB" id="H1Y8W0"/>
<keyword evidence="1" id="KW-0732">Signal</keyword>
<name>H1Y8W0_9SPHI</name>
<feature type="signal peptide" evidence="1">
    <location>
        <begin position="1"/>
        <end position="22"/>
    </location>
</feature>
<dbReference type="EMBL" id="CM001403">
    <property type="protein sequence ID" value="EHQ28726.1"/>
    <property type="molecule type" value="Genomic_DNA"/>
</dbReference>
<keyword evidence="3" id="KW-1185">Reference proteome</keyword>
<feature type="chain" id="PRO_5003557144" evidence="1">
    <location>
        <begin position="23"/>
        <end position="315"/>
    </location>
</feature>
<dbReference type="HOGENOM" id="CLU_049706_0_0_10"/>
<organism evidence="2 3">
    <name type="scientific">Mucilaginibacter paludis DSM 18603</name>
    <dbReference type="NCBI Taxonomy" id="714943"/>
    <lineage>
        <taxon>Bacteria</taxon>
        <taxon>Pseudomonadati</taxon>
        <taxon>Bacteroidota</taxon>
        <taxon>Sphingobacteriia</taxon>
        <taxon>Sphingobacteriales</taxon>
        <taxon>Sphingobacteriaceae</taxon>
        <taxon>Mucilaginibacter</taxon>
    </lineage>
</organism>
<dbReference type="STRING" id="714943.Mucpa_4639"/>
<sequence>MRTIRCSLLLSGLVLLSTVMRAQKLEHVYLSSKDTASNRYIAVIPEKVPVKAWMFLLDGFGASPENVLMESTLPKYAATQGILTVIPLLSTGSLYFGSDDASQRSLKEQIEGVAKKYGLKDKPFFIGGFSIGGTCAIKYAELAVNNNYPFKPKAAFGIDPPLDWEHYYRGAERVIHLSGKEHVNQEVAYMIDRIKKEIKGTPEQALGNFYANSPYSFSDTTQSAVKLLAGTPVMLVSEPDLQWWLKERGYDLAFINIADDAGFINELKHLGNKNAVLVTTFGKGYREPGHVRHPHSWSIADSSDVVQWLFRFSRP</sequence>
<dbReference type="SUPFAM" id="SSF53474">
    <property type="entry name" value="alpha/beta-Hydrolases"/>
    <property type="match status" value="1"/>
</dbReference>
<accession>H1Y8W0</accession>
<dbReference type="eggNOG" id="COG4642">
    <property type="taxonomic scope" value="Bacteria"/>
</dbReference>
<evidence type="ECO:0000256" key="1">
    <source>
        <dbReference type="SAM" id="SignalP"/>
    </source>
</evidence>
<dbReference type="Gene3D" id="3.40.50.1820">
    <property type="entry name" value="alpha/beta hydrolase"/>
    <property type="match status" value="1"/>
</dbReference>
<evidence type="ECO:0000313" key="2">
    <source>
        <dbReference type="EMBL" id="EHQ28726.1"/>
    </source>
</evidence>
<dbReference type="InterPro" id="IPR029058">
    <property type="entry name" value="AB_hydrolase_fold"/>
</dbReference>
<evidence type="ECO:0000313" key="3">
    <source>
        <dbReference type="Proteomes" id="UP000002774"/>
    </source>
</evidence>